<proteinExistence type="predicted"/>
<reference evidence="1" key="1">
    <citation type="journal article" date="2022" name="Int. J. Mol. Sci.">
        <title>Draft Genome of Tanacetum Coccineum: Genomic Comparison of Closely Related Tanacetum-Family Plants.</title>
        <authorList>
            <person name="Yamashiro T."/>
            <person name="Shiraishi A."/>
            <person name="Nakayama K."/>
            <person name="Satake H."/>
        </authorList>
    </citation>
    <scope>NUCLEOTIDE SEQUENCE</scope>
</reference>
<reference evidence="1" key="2">
    <citation type="submission" date="2022-01" db="EMBL/GenBank/DDBJ databases">
        <authorList>
            <person name="Yamashiro T."/>
            <person name="Shiraishi A."/>
            <person name="Satake H."/>
            <person name="Nakayama K."/>
        </authorList>
    </citation>
    <scope>NUCLEOTIDE SEQUENCE</scope>
</reference>
<keyword evidence="2" id="KW-1185">Reference proteome</keyword>
<sequence length="240" mass="28096">MPIELGSFDVIIGMDWLSMYHAIIAYAEKIIRIPWGSETLIVYGDGSNQGKADSFEHHFMHQNSEIFVERTSYLSGTCYYKGDKREQVRGKHLRHTIVRYSSKVFLKNCQLPQISDKMEFQIEFEMLVLHLLAIELSSASSTRRRYSKDDIQDSPIPWKDSHVDDKVRFVEERRVDRWYREVKRCKQILPNYQGSMELKSRVLTIAVKHGRFVPQGNFKKKYHASLPKLVPSSSVMQHEP</sequence>
<protein>
    <recommendedName>
        <fullName evidence="3">Reverse transcriptase domain-containing protein</fullName>
    </recommendedName>
</protein>
<dbReference type="EMBL" id="BQNB010018454">
    <property type="protein sequence ID" value="GJT74593.1"/>
    <property type="molecule type" value="Genomic_DNA"/>
</dbReference>
<evidence type="ECO:0000313" key="1">
    <source>
        <dbReference type="EMBL" id="GJT74593.1"/>
    </source>
</evidence>
<accession>A0ABQ5GFT6</accession>
<dbReference type="Pfam" id="PF08284">
    <property type="entry name" value="RVP_2"/>
    <property type="match status" value="1"/>
</dbReference>
<evidence type="ECO:0000313" key="2">
    <source>
        <dbReference type="Proteomes" id="UP001151760"/>
    </source>
</evidence>
<gene>
    <name evidence="1" type="ORF">Tco_1041318</name>
</gene>
<dbReference type="Proteomes" id="UP001151760">
    <property type="component" value="Unassembled WGS sequence"/>
</dbReference>
<comment type="caution">
    <text evidence="1">The sequence shown here is derived from an EMBL/GenBank/DDBJ whole genome shotgun (WGS) entry which is preliminary data.</text>
</comment>
<name>A0ABQ5GFT6_9ASTR</name>
<organism evidence="1 2">
    <name type="scientific">Tanacetum coccineum</name>
    <dbReference type="NCBI Taxonomy" id="301880"/>
    <lineage>
        <taxon>Eukaryota</taxon>
        <taxon>Viridiplantae</taxon>
        <taxon>Streptophyta</taxon>
        <taxon>Embryophyta</taxon>
        <taxon>Tracheophyta</taxon>
        <taxon>Spermatophyta</taxon>
        <taxon>Magnoliopsida</taxon>
        <taxon>eudicotyledons</taxon>
        <taxon>Gunneridae</taxon>
        <taxon>Pentapetalae</taxon>
        <taxon>asterids</taxon>
        <taxon>campanulids</taxon>
        <taxon>Asterales</taxon>
        <taxon>Asteraceae</taxon>
        <taxon>Asteroideae</taxon>
        <taxon>Anthemideae</taxon>
        <taxon>Anthemidinae</taxon>
        <taxon>Tanacetum</taxon>
    </lineage>
</organism>
<evidence type="ECO:0008006" key="3">
    <source>
        <dbReference type="Google" id="ProtNLM"/>
    </source>
</evidence>